<dbReference type="OrthoDB" id="440781at2759"/>
<gene>
    <name evidence="3" type="primary">Aspscr1</name>
    <name evidence="3" type="ORF">c0_g2_i1</name>
</gene>
<feature type="compositionally biased region" description="Polar residues" evidence="1">
    <location>
        <begin position="190"/>
        <end position="201"/>
    </location>
</feature>
<dbReference type="CDD" id="cd16105">
    <property type="entry name" value="Ubl_ASPSCR1_like"/>
    <property type="match status" value="1"/>
</dbReference>
<organism evidence="3">
    <name type="scientific">Bactrocera latifrons</name>
    <name type="common">Malaysian fruit fly</name>
    <name type="synonym">Chaetodacus latifrons</name>
    <dbReference type="NCBI Taxonomy" id="174628"/>
    <lineage>
        <taxon>Eukaryota</taxon>
        <taxon>Metazoa</taxon>
        <taxon>Ecdysozoa</taxon>
        <taxon>Arthropoda</taxon>
        <taxon>Hexapoda</taxon>
        <taxon>Insecta</taxon>
        <taxon>Pterygota</taxon>
        <taxon>Neoptera</taxon>
        <taxon>Endopterygota</taxon>
        <taxon>Diptera</taxon>
        <taxon>Brachycera</taxon>
        <taxon>Muscomorpha</taxon>
        <taxon>Tephritoidea</taxon>
        <taxon>Tephritidae</taxon>
        <taxon>Bactrocera</taxon>
        <taxon>Bactrocera</taxon>
    </lineage>
</organism>
<feature type="domain" description="UBX" evidence="2">
    <location>
        <begin position="363"/>
        <end position="438"/>
    </location>
</feature>
<proteinExistence type="predicted"/>
<feature type="compositionally biased region" description="Basic and acidic residues" evidence="1">
    <location>
        <begin position="178"/>
        <end position="188"/>
    </location>
</feature>
<accession>A0A0K8V0S3</accession>
<evidence type="ECO:0000259" key="2">
    <source>
        <dbReference type="PROSITE" id="PS50033"/>
    </source>
</evidence>
<feature type="region of interest" description="Disordered" evidence="1">
    <location>
        <begin position="220"/>
        <end position="269"/>
    </location>
</feature>
<feature type="compositionally biased region" description="Polar residues" evidence="1">
    <location>
        <begin position="220"/>
        <end position="240"/>
    </location>
</feature>
<dbReference type="GO" id="GO:0006886">
    <property type="term" value="P:intracellular protein transport"/>
    <property type="evidence" value="ECO:0007669"/>
    <property type="project" value="TreeGrafter"/>
</dbReference>
<feature type="compositionally biased region" description="Basic and acidic residues" evidence="1">
    <location>
        <begin position="241"/>
        <end position="250"/>
    </location>
</feature>
<dbReference type="GO" id="GO:0005634">
    <property type="term" value="C:nucleus"/>
    <property type="evidence" value="ECO:0007669"/>
    <property type="project" value="TreeGrafter"/>
</dbReference>
<dbReference type="GeneID" id="108966417"/>
<feature type="region of interest" description="Disordered" evidence="1">
    <location>
        <begin position="501"/>
        <end position="530"/>
    </location>
</feature>
<dbReference type="InterPro" id="IPR001012">
    <property type="entry name" value="UBX_dom"/>
</dbReference>
<dbReference type="CDD" id="cd17075">
    <property type="entry name" value="UBX1_UBXN9"/>
    <property type="match status" value="1"/>
</dbReference>
<dbReference type="CDD" id="cd16118">
    <property type="entry name" value="UBX2_UBXN9"/>
    <property type="match status" value="1"/>
</dbReference>
<dbReference type="Gene3D" id="3.10.20.90">
    <property type="entry name" value="Phosphatidylinositol 3-kinase Catalytic Subunit, Chain A, domain 1"/>
    <property type="match status" value="2"/>
</dbReference>
<sequence>MEGKVTVLTPNFRRQNVKVTPNTTILQILEEVCLKHGLDSHEYCLKHHNKEVGLTQMFRFSGLPNNCLLEMSQTERRRTESVVNICIQLEDGSRVQGEFKPSNSLWQVIEELDSEVLKTYSSPVAIYMRQEIIGKERMTETTLKSLGIIEGRAMVRVINKSAEDLKSQANVYVPPTVKEKPKEDEEKGILTQQNSIKNSDSGSGGFKITKDLVQSLKKSTSNVNAENDTALVNTTSAATSKESEPEKPKYDWGSGVGYSIQSSRHEQDSAKDLNNWNEDDAVEMDIEPEVNIIGERNAVLYSLDDTQTQAEELPDSFFDLTVEDLKLVLRDLKKASRGDEDAPLLTERLRQLEGQKTMLNKIAQYKNCVIRIQFPDRLVLQGIFKPIDKVSDVMDFVRKFLHDDQADFHLFTIPPKYILPLDKTLLELDFVPTAVVHFVFQDKEENATAADATVEPKYLRLELKQKLTTVEGAFYAANKMRSTVARGSNPNSNDAVNDAALQAQSERRNPDTSLGAIPKKKRNDNVNNVI</sequence>
<dbReference type="Pfam" id="PF11470">
    <property type="entry name" value="TUG-UBL1"/>
    <property type="match status" value="1"/>
</dbReference>
<dbReference type="GO" id="GO:0012506">
    <property type="term" value="C:vesicle membrane"/>
    <property type="evidence" value="ECO:0007669"/>
    <property type="project" value="TreeGrafter"/>
</dbReference>
<evidence type="ECO:0000313" key="3">
    <source>
        <dbReference type="EMBL" id="JAI32383.1"/>
    </source>
</evidence>
<dbReference type="GO" id="GO:0005737">
    <property type="term" value="C:cytoplasm"/>
    <property type="evidence" value="ECO:0007669"/>
    <property type="project" value="TreeGrafter"/>
</dbReference>
<reference evidence="3" key="1">
    <citation type="submission" date="2015-06" db="EMBL/GenBank/DDBJ databases">
        <authorList>
            <person name="Hoefler B.C."/>
            <person name="Straight P.D."/>
        </authorList>
    </citation>
    <scope>NUCLEOTIDE SEQUENCE</scope>
</reference>
<dbReference type="InterPro" id="IPR059238">
    <property type="entry name" value="UBX1_UBXN9"/>
</dbReference>
<dbReference type="PANTHER" id="PTHR46467:SF1">
    <property type="entry name" value="TETHER CONTAINING UBX DOMAIN FOR GLUT4"/>
    <property type="match status" value="1"/>
</dbReference>
<dbReference type="PANTHER" id="PTHR46467">
    <property type="entry name" value="TETHER CONTAINING UBX DOMAIN FOR GLUT4"/>
    <property type="match status" value="1"/>
</dbReference>
<dbReference type="SUPFAM" id="SSF54236">
    <property type="entry name" value="Ubiquitin-like"/>
    <property type="match status" value="2"/>
</dbReference>
<dbReference type="PROSITE" id="PS50033">
    <property type="entry name" value="UBX"/>
    <property type="match status" value="1"/>
</dbReference>
<protein>
    <submittedName>
        <fullName evidence="3">Tether containing UBX domain for GLUT4</fullName>
    </submittedName>
</protein>
<feature type="region of interest" description="Disordered" evidence="1">
    <location>
        <begin position="178"/>
        <end position="204"/>
    </location>
</feature>
<dbReference type="EMBL" id="GDHF01019931">
    <property type="protein sequence ID" value="JAI32383.1"/>
    <property type="molecule type" value="Transcribed_RNA"/>
</dbReference>
<dbReference type="GO" id="GO:0042593">
    <property type="term" value="P:glucose homeostasis"/>
    <property type="evidence" value="ECO:0007669"/>
    <property type="project" value="TreeGrafter"/>
</dbReference>
<dbReference type="InterPro" id="IPR021569">
    <property type="entry name" value="TUG-UBL1"/>
</dbReference>
<dbReference type="AlphaFoldDB" id="A0A0K8V0S3"/>
<dbReference type="Pfam" id="PF00789">
    <property type="entry name" value="UBX"/>
    <property type="match status" value="1"/>
</dbReference>
<dbReference type="InterPro" id="IPR029071">
    <property type="entry name" value="Ubiquitin-like_domsf"/>
</dbReference>
<dbReference type="SMART" id="SM00166">
    <property type="entry name" value="UBX"/>
    <property type="match status" value="1"/>
</dbReference>
<evidence type="ECO:0000256" key="1">
    <source>
        <dbReference type="SAM" id="MobiDB-lite"/>
    </source>
</evidence>
<name>A0A0K8V0S3_BACLA</name>